<evidence type="ECO:0000256" key="2">
    <source>
        <dbReference type="ARBA" id="ARBA00009533"/>
    </source>
</evidence>
<dbReference type="GO" id="GO:0030170">
    <property type="term" value="F:pyridoxal phosphate binding"/>
    <property type="evidence" value="ECO:0007669"/>
    <property type="project" value="InterPro"/>
</dbReference>
<dbReference type="EC" id="4.1.1.25" evidence="6"/>
<dbReference type="SUPFAM" id="SSF53383">
    <property type="entry name" value="PLP-dependent transferases"/>
    <property type="match status" value="1"/>
</dbReference>
<dbReference type="Proteomes" id="UP000541444">
    <property type="component" value="Unassembled WGS sequence"/>
</dbReference>
<dbReference type="PANTHER" id="PTHR11999">
    <property type="entry name" value="GROUP II PYRIDOXAL-5-PHOSPHATE DECARBOXYLASE"/>
    <property type="match status" value="1"/>
</dbReference>
<dbReference type="Pfam" id="PF00282">
    <property type="entry name" value="Pyridoxal_deC"/>
    <property type="match status" value="1"/>
</dbReference>
<sequence>MDSLQTEIINPLELDSFVGGIHGRTCEAIVYTLAAARDKPLKDIGKDKITILVVYGSNQTHYVLQKAVKLVGNSPLNFRPIVTSSSADFAFLPNGVRMALDQDLANGLFPLFFCTTIGTTATRVVDPLIGLGIVAKDYGMWLHVDVAYTGSACICLEFRPYLDGVELCDSIRKYVELAKHFEGLQAIDCRFEVAVPRKFTLVGFRLKSNPSIFSNDVSNLNRELLEAVNARGRAFMTHSVVGDTYMLWCDWCDYD</sequence>
<organism evidence="8 9">
    <name type="scientific">Kingdonia uniflora</name>
    <dbReference type="NCBI Taxonomy" id="39325"/>
    <lineage>
        <taxon>Eukaryota</taxon>
        <taxon>Viridiplantae</taxon>
        <taxon>Streptophyta</taxon>
        <taxon>Embryophyta</taxon>
        <taxon>Tracheophyta</taxon>
        <taxon>Spermatophyta</taxon>
        <taxon>Magnoliopsida</taxon>
        <taxon>Ranunculales</taxon>
        <taxon>Circaeasteraceae</taxon>
        <taxon>Kingdonia</taxon>
    </lineage>
</organism>
<evidence type="ECO:0000256" key="6">
    <source>
        <dbReference type="ARBA" id="ARBA00023470"/>
    </source>
</evidence>
<dbReference type="InterPro" id="IPR015422">
    <property type="entry name" value="PyrdxlP-dep_Trfase_small"/>
</dbReference>
<dbReference type="GO" id="GO:0016831">
    <property type="term" value="F:carboxy-lyase activity"/>
    <property type="evidence" value="ECO:0007669"/>
    <property type="project" value="TreeGrafter"/>
</dbReference>
<keyword evidence="3" id="KW-0210">Decarboxylase</keyword>
<evidence type="ECO:0000256" key="5">
    <source>
        <dbReference type="ARBA" id="ARBA00023239"/>
    </source>
</evidence>
<evidence type="ECO:0000256" key="3">
    <source>
        <dbReference type="ARBA" id="ARBA00022793"/>
    </source>
</evidence>
<proteinExistence type="inferred from homology"/>
<evidence type="ECO:0000256" key="7">
    <source>
        <dbReference type="RuleBase" id="RU000382"/>
    </source>
</evidence>
<gene>
    <name evidence="8" type="ORF">GIB67_032108</name>
</gene>
<evidence type="ECO:0000313" key="8">
    <source>
        <dbReference type="EMBL" id="KAF6159337.1"/>
    </source>
</evidence>
<keyword evidence="5 7" id="KW-0456">Lyase</keyword>
<keyword evidence="4 7" id="KW-0663">Pyridoxal phosphate</keyword>
<dbReference type="InterPro" id="IPR002129">
    <property type="entry name" value="PyrdxlP-dep_de-COase"/>
</dbReference>
<dbReference type="InterPro" id="IPR015421">
    <property type="entry name" value="PyrdxlP-dep_Trfase_major"/>
</dbReference>
<dbReference type="Gene3D" id="3.40.640.10">
    <property type="entry name" value="Type I PLP-dependent aspartate aminotransferase-like (Major domain)"/>
    <property type="match status" value="1"/>
</dbReference>
<dbReference type="GO" id="GO:0019752">
    <property type="term" value="P:carboxylic acid metabolic process"/>
    <property type="evidence" value="ECO:0007669"/>
    <property type="project" value="InterPro"/>
</dbReference>
<comment type="cofactor">
    <cofactor evidence="1 7">
        <name>pyridoxal 5'-phosphate</name>
        <dbReference type="ChEBI" id="CHEBI:597326"/>
    </cofactor>
</comment>
<name>A0A7J7MWZ2_9MAGN</name>
<comment type="caution">
    <text evidence="8">The sequence shown here is derived from an EMBL/GenBank/DDBJ whole genome shotgun (WGS) entry which is preliminary data.</text>
</comment>
<dbReference type="PANTHER" id="PTHR11999:SF169">
    <property type="entry name" value="TYROSINE DECARBOXYLASE 1-LIKE"/>
    <property type="match status" value="1"/>
</dbReference>
<reference evidence="8 9" key="1">
    <citation type="journal article" date="2020" name="IScience">
        <title>Genome Sequencing of the Endangered Kingdonia uniflora (Circaeasteraceae, Ranunculales) Reveals Potential Mechanisms of Evolutionary Specialization.</title>
        <authorList>
            <person name="Sun Y."/>
            <person name="Deng T."/>
            <person name="Zhang A."/>
            <person name="Moore M.J."/>
            <person name="Landis J.B."/>
            <person name="Lin N."/>
            <person name="Zhang H."/>
            <person name="Zhang X."/>
            <person name="Huang J."/>
            <person name="Zhang X."/>
            <person name="Sun H."/>
            <person name="Wang H."/>
        </authorList>
    </citation>
    <scope>NUCLEOTIDE SEQUENCE [LARGE SCALE GENOMIC DNA]</scope>
    <source>
        <strain evidence="8">TB1705</strain>
        <tissue evidence="8">Leaf</tissue>
    </source>
</reference>
<dbReference type="Gene3D" id="3.90.1150.10">
    <property type="entry name" value="Aspartate Aminotransferase, domain 1"/>
    <property type="match status" value="1"/>
</dbReference>
<dbReference type="GO" id="GO:0005737">
    <property type="term" value="C:cytoplasm"/>
    <property type="evidence" value="ECO:0007669"/>
    <property type="project" value="TreeGrafter"/>
</dbReference>
<evidence type="ECO:0000313" key="9">
    <source>
        <dbReference type="Proteomes" id="UP000541444"/>
    </source>
</evidence>
<comment type="similarity">
    <text evidence="2 7">Belongs to the group II decarboxylase family.</text>
</comment>
<dbReference type="AlphaFoldDB" id="A0A7J7MWZ2"/>
<evidence type="ECO:0000256" key="1">
    <source>
        <dbReference type="ARBA" id="ARBA00001933"/>
    </source>
</evidence>
<dbReference type="OrthoDB" id="639767at2759"/>
<keyword evidence="9" id="KW-1185">Reference proteome</keyword>
<dbReference type="InterPro" id="IPR010977">
    <property type="entry name" value="Aromatic_deC"/>
</dbReference>
<dbReference type="InterPro" id="IPR015424">
    <property type="entry name" value="PyrdxlP-dep_Trfase"/>
</dbReference>
<accession>A0A7J7MWZ2</accession>
<protein>
    <recommendedName>
        <fullName evidence="6">tyrosine decarboxylase</fullName>
        <ecNumber evidence="6">4.1.1.25</ecNumber>
    </recommendedName>
</protein>
<dbReference type="EMBL" id="JACGCM010001193">
    <property type="protein sequence ID" value="KAF6159337.1"/>
    <property type="molecule type" value="Genomic_DNA"/>
</dbReference>
<evidence type="ECO:0000256" key="4">
    <source>
        <dbReference type="ARBA" id="ARBA00022898"/>
    </source>
</evidence>